<evidence type="ECO:0000256" key="2">
    <source>
        <dbReference type="SAM" id="MobiDB-lite"/>
    </source>
</evidence>
<feature type="region of interest" description="Disordered" evidence="2">
    <location>
        <begin position="448"/>
        <end position="469"/>
    </location>
</feature>
<dbReference type="PANTHER" id="PTHR15503:SF42">
    <property type="entry name" value="ZINC FINGER, CCHC-TYPE, RETROTRANSPOSON GAG DOMAIN, ASPARTIC PEPTIDASE DOMAIN PROTEIN-RELATED"/>
    <property type="match status" value="1"/>
</dbReference>
<dbReference type="AlphaFoldDB" id="A0A6L2JNS1"/>
<dbReference type="InterPro" id="IPR032567">
    <property type="entry name" value="RTL1-rel"/>
</dbReference>
<protein>
    <recommendedName>
        <fullName evidence="3">CCHC-type domain-containing protein</fullName>
    </recommendedName>
</protein>
<name>A0A6L2JNS1_TANCI</name>
<evidence type="ECO:0000259" key="3">
    <source>
        <dbReference type="PROSITE" id="PS50158"/>
    </source>
</evidence>
<dbReference type="SMART" id="SM00343">
    <property type="entry name" value="ZnF_C2HC"/>
    <property type="match status" value="1"/>
</dbReference>
<dbReference type="Pfam" id="PF19259">
    <property type="entry name" value="Ty3_capsid"/>
    <property type="match status" value="1"/>
</dbReference>
<keyword evidence="1" id="KW-0479">Metal-binding</keyword>
<dbReference type="InterPro" id="IPR001969">
    <property type="entry name" value="Aspartic_peptidase_AS"/>
</dbReference>
<dbReference type="EMBL" id="BKCJ010001029">
    <property type="protein sequence ID" value="GEU38247.1"/>
    <property type="molecule type" value="Genomic_DNA"/>
</dbReference>
<comment type="caution">
    <text evidence="4">The sequence shown here is derived from an EMBL/GenBank/DDBJ whole genome shotgun (WGS) entry which is preliminary data.</text>
</comment>
<dbReference type="InterPro" id="IPR001878">
    <property type="entry name" value="Znf_CCHC"/>
</dbReference>
<feature type="compositionally biased region" description="Acidic residues" evidence="2">
    <location>
        <begin position="76"/>
        <end position="105"/>
    </location>
</feature>
<keyword evidence="1" id="KW-0862">Zinc</keyword>
<dbReference type="PROSITE" id="PS50158">
    <property type="entry name" value="ZF_CCHC"/>
    <property type="match status" value="1"/>
</dbReference>
<feature type="domain" description="CCHC-type" evidence="3">
    <location>
        <begin position="478"/>
        <end position="493"/>
    </location>
</feature>
<sequence>MFIQPHNPDFVPEPIYPEYIPLKNEHVLSAEEQPLPPIDSPTAESSRYVLESDPKEDPEEYEDDETKDGPINYPMDEGDDGDDDDGDSFGDDADEEDEDEEDEEEHLAMADSATVIPTAAISLPPEVEVERLLAMPTPPSSPLASLSPHSVGEYLARCTASSTLPSPPLPPPLYIPPPVNRRDDIPETKMPPRKRFCLSTLGSREVGYGIRDTWVNPAEAVPKIVPMTVGEANTRVTELAELHGHDTQDLYALLEDAQDTHQETILIVEEEAYAVREAWAHSIGLSQASDTNGRDSPSDRRHRREMGDMQAELLALREQPRRARQPKEDARIRSLGPDAYSMTWKVFKKKITDKYCPHSEIKKLKIKLWNLKVKGNDVPTYTECFQELNLICTKFVANETEKIDKYLSGLPNNIYKSVKASKPKTLDETIELAKDLMDQKLCTYAERQTNNKRKAGERKPYGGNLPKNNGENPKGNGCFECGALGHFKRDCPKLKNKDEGNVNAQGWVYAVGNAEKKGNASRDPDFNVVMGTFLLNNLYASILFDTGADRSFIYTVFSSLIDIVPTPLGNSYDVELADGKIVGLRRCHAVIVCDEKLVRVPYGDETLIFCGDESNDGRKYRLTIISCSKAQEYMAKGLFPEELLGLPPARPVEFQIDLIPGAAPVARAPYRLAPSEMKELSEQVQELSDKGFIRPSSSP</sequence>
<dbReference type="Pfam" id="PF00098">
    <property type="entry name" value="zf-CCHC"/>
    <property type="match status" value="1"/>
</dbReference>
<dbReference type="SUPFAM" id="SSF56672">
    <property type="entry name" value="DNA/RNA polymerases"/>
    <property type="match status" value="1"/>
</dbReference>
<evidence type="ECO:0000256" key="1">
    <source>
        <dbReference type="PROSITE-ProRule" id="PRU00047"/>
    </source>
</evidence>
<evidence type="ECO:0000313" key="4">
    <source>
        <dbReference type="EMBL" id="GEU38247.1"/>
    </source>
</evidence>
<dbReference type="InterPro" id="IPR036875">
    <property type="entry name" value="Znf_CCHC_sf"/>
</dbReference>
<dbReference type="GO" id="GO:0003676">
    <property type="term" value="F:nucleic acid binding"/>
    <property type="evidence" value="ECO:0007669"/>
    <property type="project" value="InterPro"/>
</dbReference>
<accession>A0A6L2JNS1</accession>
<keyword evidence="1" id="KW-0863">Zinc-finger</keyword>
<feature type="region of interest" description="Disordered" evidence="2">
    <location>
        <begin position="27"/>
        <end position="117"/>
    </location>
</feature>
<dbReference type="InterPro" id="IPR045358">
    <property type="entry name" value="Ty3_capsid"/>
</dbReference>
<gene>
    <name evidence="4" type="ORF">Tci_010225</name>
</gene>
<dbReference type="PANTHER" id="PTHR15503">
    <property type="entry name" value="LDOC1 RELATED"/>
    <property type="match status" value="1"/>
</dbReference>
<dbReference type="Gene3D" id="3.10.10.10">
    <property type="entry name" value="HIV Type 1 Reverse Transcriptase, subunit A, domain 1"/>
    <property type="match status" value="1"/>
</dbReference>
<organism evidence="4">
    <name type="scientific">Tanacetum cinerariifolium</name>
    <name type="common">Dalmatian daisy</name>
    <name type="synonym">Chrysanthemum cinerariifolium</name>
    <dbReference type="NCBI Taxonomy" id="118510"/>
    <lineage>
        <taxon>Eukaryota</taxon>
        <taxon>Viridiplantae</taxon>
        <taxon>Streptophyta</taxon>
        <taxon>Embryophyta</taxon>
        <taxon>Tracheophyta</taxon>
        <taxon>Spermatophyta</taxon>
        <taxon>Magnoliopsida</taxon>
        <taxon>eudicotyledons</taxon>
        <taxon>Gunneridae</taxon>
        <taxon>Pentapetalae</taxon>
        <taxon>asterids</taxon>
        <taxon>campanulids</taxon>
        <taxon>Asterales</taxon>
        <taxon>Asteraceae</taxon>
        <taxon>Asteroideae</taxon>
        <taxon>Anthemideae</taxon>
        <taxon>Anthemidinae</taxon>
        <taxon>Tanacetum</taxon>
    </lineage>
</organism>
<dbReference type="SUPFAM" id="SSF57756">
    <property type="entry name" value="Retrovirus zinc finger-like domains"/>
    <property type="match status" value="1"/>
</dbReference>
<dbReference type="Gene3D" id="4.10.60.10">
    <property type="entry name" value="Zinc finger, CCHC-type"/>
    <property type="match status" value="1"/>
</dbReference>
<feature type="region of interest" description="Disordered" evidence="2">
    <location>
        <begin position="286"/>
        <end position="305"/>
    </location>
</feature>
<reference evidence="4" key="1">
    <citation type="journal article" date="2019" name="Sci. Rep.">
        <title>Draft genome of Tanacetum cinerariifolium, the natural source of mosquito coil.</title>
        <authorList>
            <person name="Yamashiro T."/>
            <person name="Shiraishi A."/>
            <person name="Satake H."/>
            <person name="Nakayama K."/>
        </authorList>
    </citation>
    <scope>NUCLEOTIDE SEQUENCE</scope>
</reference>
<dbReference type="GO" id="GO:0006508">
    <property type="term" value="P:proteolysis"/>
    <property type="evidence" value="ECO:0007669"/>
    <property type="project" value="InterPro"/>
</dbReference>
<dbReference type="PROSITE" id="PS00141">
    <property type="entry name" value="ASP_PROTEASE"/>
    <property type="match status" value="1"/>
</dbReference>
<proteinExistence type="predicted"/>
<dbReference type="GO" id="GO:0008270">
    <property type="term" value="F:zinc ion binding"/>
    <property type="evidence" value="ECO:0007669"/>
    <property type="project" value="UniProtKB-KW"/>
</dbReference>
<dbReference type="GO" id="GO:0004190">
    <property type="term" value="F:aspartic-type endopeptidase activity"/>
    <property type="evidence" value="ECO:0007669"/>
    <property type="project" value="InterPro"/>
</dbReference>
<feature type="compositionally biased region" description="Acidic residues" evidence="2">
    <location>
        <begin position="56"/>
        <end position="66"/>
    </location>
</feature>
<dbReference type="Pfam" id="PF08284">
    <property type="entry name" value="RVP_2"/>
    <property type="match status" value="1"/>
</dbReference>
<dbReference type="InterPro" id="IPR043502">
    <property type="entry name" value="DNA/RNA_pol_sf"/>
</dbReference>